<evidence type="ECO:0000259" key="7">
    <source>
        <dbReference type="Pfam" id="PF21077"/>
    </source>
</evidence>
<gene>
    <name evidence="8" type="ORF">V6U78_05190</name>
</gene>
<comment type="caution">
    <text evidence="8">The sequence shown here is derived from an EMBL/GenBank/DDBJ whole genome shotgun (WGS) entry which is preliminary data.</text>
</comment>
<dbReference type="InterPro" id="IPR048381">
    <property type="entry name" value="GDH_C"/>
</dbReference>
<dbReference type="Pfam" id="PF21073">
    <property type="entry name" value="GDH_HM1"/>
    <property type="match status" value="1"/>
</dbReference>
<proteinExistence type="predicted"/>
<dbReference type="EMBL" id="JBANFI010000003">
    <property type="protein sequence ID" value="MFK7160427.1"/>
    <property type="molecule type" value="Genomic_DNA"/>
</dbReference>
<dbReference type="Pfam" id="PF21076">
    <property type="entry name" value="GDH_ACT2"/>
    <property type="match status" value="1"/>
</dbReference>
<feature type="domain" description="NAD-glutamate dehydrogenase ACT2" evidence="6">
    <location>
        <begin position="399"/>
        <end position="488"/>
    </location>
</feature>
<dbReference type="RefSeq" id="WP_405338117.1">
    <property type="nucleotide sequence ID" value="NZ_JBANFI010000003.1"/>
</dbReference>
<dbReference type="InterPro" id="IPR049064">
    <property type="entry name" value="NAD_Glu_DH_ACT3"/>
</dbReference>
<dbReference type="Gene3D" id="3.40.50.720">
    <property type="entry name" value="NAD(P)-binding Rossmann-like Domain"/>
    <property type="match status" value="1"/>
</dbReference>
<evidence type="ECO:0000259" key="5">
    <source>
        <dbReference type="Pfam" id="PF21075"/>
    </source>
</evidence>
<reference evidence="8 9" key="1">
    <citation type="submission" date="2024-02" db="EMBL/GenBank/DDBJ databases">
        <title>Marinospirillum sp. MEB 164 isolated from Lonar lake sediment.</title>
        <authorList>
            <person name="Joshi A."/>
            <person name="Thite S."/>
        </authorList>
    </citation>
    <scope>NUCLEOTIDE SEQUENCE [LARGE SCALE GENOMIC DNA]</scope>
    <source>
        <strain evidence="8 9">MEB164</strain>
    </source>
</reference>
<dbReference type="InterPro" id="IPR007780">
    <property type="entry name" value="NAD_Glu_DH_bac"/>
</dbReference>
<feature type="domain" description="NAD-specific glutamate dehydrogenase C-terminal" evidence="4">
    <location>
        <begin position="1258"/>
        <end position="1593"/>
    </location>
</feature>
<dbReference type="Pfam" id="PF21075">
    <property type="entry name" value="GDH_ACT1"/>
    <property type="match status" value="1"/>
</dbReference>
<dbReference type="InterPro" id="IPR049056">
    <property type="entry name" value="NAD_Glu_DH_HM3"/>
</dbReference>
<accession>A0ABW8PVW1</accession>
<dbReference type="InterPro" id="IPR024727">
    <property type="entry name" value="NAD_Glu_DH_N_ACT1"/>
</dbReference>
<dbReference type="Pfam" id="PF21079">
    <property type="entry name" value="GDH_HM2"/>
    <property type="match status" value="1"/>
</dbReference>
<feature type="coiled-coil region" evidence="2">
    <location>
        <begin position="161"/>
        <end position="188"/>
    </location>
</feature>
<name>A0ABW8PVW1_9GAMM</name>
<dbReference type="PANTHER" id="PTHR43403:SF1">
    <property type="entry name" value="NAD-SPECIFIC GLUTAMATE DEHYDROGENASE"/>
    <property type="match status" value="1"/>
</dbReference>
<feature type="domain" description="NAD-glutamate dehydrogenase N-terminal ACT1" evidence="5">
    <location>
        <begin position="34"/>
        <end position="175"/>
    </location>
</feature>
<evidence type="ECO:0000259" key="4">
    <source>
        <dbReference type="Pfam" id="PF21074"/>
    </source>
</evidence>
<dbReference type="GO" id="GO:0004352">
    <property type="term" value="F:glutamate dehydrogenase (NAD+) activity"/>
    <property type="evidence" value="ECO:0007669"/>
    <property type="project" value="UniProtKB-EC"/>
</dbReference>
<protein>
    <submittedName>
        <fullName evidence="8">NAD-glutamate dehydrogenase</fullName>
        <ecNumber evidence="8">1.4.1.2</ecNumber>
    </submittedName>
</protein>
<evidence type="ECO:0000256" key="2">
    <source>
        <dbReference type="SAM" id="Coils"/>
    </source>
</evidence>
<evidence type="ECO:0000259" key="6">
    <source>
        <dbReference type="Pfam" id="PF21076"/>
    </source>
</evidence>
<dbReference type="InterPro" id="IPR049062">
    <property type="entry name" value="NAD_Glu_DH_ACT2"/>
</dbReference>
<feature type="domain" description="NAD-glutamate dehydrogenase catalytic" evidence="3">
    <location>
        <begin position="718"/>
        <end position="1212"/>
    </location>
</feature>
<dbReference type="Pfam" id="PF05088">
    <property type="entry name" value="Bac_GDH_CD"/>
    <property type="match status" value="1"/>
</dbReference>
<evidence type="ECO:0000313" key="9">
    <source>
        <dbReference type="Proteomes" id="UP001621714"/>
    </source>
</evidence>
<dbReference type="SUPFAM" id="SSF53223">
    <property type="entry name" value="Aminoacid dehydrogenase-like, N-terminal domain"/>
    <property type="match status" value="1"/>
</dbReference>
<dbReference type="InterPro" id="IPR046346">
    <property type="entry name" value="Aminoacid_DH-like_N_sf"/>
</dbReference>
<evidence type="ECO:0000313" key="8">
    <source>
        <dbReference type="EMBL" id="MFK7160427.1"/>
    </source>
</evidence>
<keyword evidence="1 8" id="KW-0560">Oxidoreductase</keyword>
<dbReference type="InterPro" id="IPR036291">
    <property type="entry name" value="NAD(P)-bd_dom_sf"/>
</dbReference>
<dbReference type="InterPro" id="IPR049059">
    <property type="entry name" value="NAD_Glu_DH_HM1"/>
</dbReference>
<evidence type="ECO:0000256" key="1">
    <source>
        <dbReference type="ARBA" id="ARBA00023002"/>
    </source>
</evidence>
<dbReference type="PANTHER" id="PTHR43403">
    <property type="entry name" value="NAD-SPECIFIC GLUTAMATE DEHYDROGENASE"/>
    <property type="match status" value="1"/>
</dbReference>
<dbReference type="PIRSF" id="PIRSF036761">
    <property type="entry name" value="GDH_Mll4104"/>
    <property type="match status" value="1"/>
</dbReference>
<dbReference type="InterPro" id="IPR028971">
    <property type="entry name" value="NAD-GDH_cat"/>
</dbReference>
<dbReference type="Proteomes" id="UP001621714">
    <property type="component" value="Unassembled WGS sequence"/>
</dbReference>
<organism evidence="8 9">
    <name type="scientific">Marinospirillum alkalitolerans</name>
    <dbReference type="NCBI Taxonomy" id="3123374"/>
    <lineage>
        <taxon>Bacteria</taxon>
        <taxon>Pseudomonadati</taxon>
        <taxon>Pseudomonadota</taxon>
        <taxon>Gammaproteobacteria</taxon>
        <taxon>Oceanospirillales</taxon>
        <taxon>Oceanospirillaceae</taxon>
        <taxon>Marinospirillum</taxon>
    </lineage>
</organism>
<dbReference type="Pfam" id="PF21078">
    <property type="entry name" value="GDH_HM3"/>
    <property type="match status" value="1"/>
</dbReference>
<keyword evidence="2" id="KW-0175">Coiled coil</keyword>
<keyword evidence="9" id="KW-1185">Reference proteome</keyword>
<feature type="domain" description="NAD-glutamate dehydrogenase ACT3" evidence="7">
    <location>
        <begin position="544"/>
        <end position="612"/>
    </location>
</feature>
<evidence type="ECO:0000259" key="3">
    <source>
        <dbReference type="Pfam" id="PF05088"/>
    </source>
</evidence>
<dbReference type="InterPro" id="IPR049058">
    <property type="entry name" value="NAD_Glu_DH_HM2"/>
</dbReference>
<sequence length="1603" mass="181026">MTEHNSALHELLQQLDTPLAQHFAAQEAAQLQRFTQYFYHHAAVDELAQWPQDLLYGMSVSLWNFIQQRVSAQPKLSVLNPDFEEDGWQASHTIIQVLNPDRPFLVDSLRMELQRQQLAVHTIHNAILAVERDAEGRLISIGEAVEGPYQAESLILIETDRLSDSQDLAELEDQLRRVLNEVQVVVEDFAAMRAQAQQASQSLTAPGSLAAQDQAEARAFIDWLIEDRFTFLGYDEYRLEQSQWQRCEDQALGLLKMEQDPARLCAPDQLSADQIFTLVPDLLTFVKSAAMSRVHRPAQPDYLSLAQYDAKGLLVGVKRFMGLYTSAVYAASASSIPVLRHKVAAVMQALDMAPSTHNGRQMQQLLDVYPRDDLFQIPLDELIPTALGIFNLRERRKVKVFVRANHYARLYSALVYLPRDTYSTELRQKAQKVLCETLNAEFVEFTTYFSESLLCRTQFILRFQGEHPADYDLRELEQRMVQATRSWNESLFAALAEQLGEESANRLLRLYRDGFSAAYCEDFTARHAVNDIQHFEQLSAEQPIALSLYRTLETAQALRFKLYLKGESLPLSDVLPVLEHLGLRVLGEKPYEIERDGQTCWIHDFSLHNALSASGALDLPQVKDIFQEAFLRTWRGEAESDGFNRLVLAAGLDWRQVALLRAYARYMKQIGSQFSQDYIAATLVSHPDIARQLLHLFALRFDPAHPASAATCAQVVEQIESALEAITSLSEDKILRRYIELIQATLRTNYYQQTEEGYRPAMSFKLSPSAISDMPQPCPRFEIFVYSPRVEGVHLRYGQVARGGLRWSDRHEDFRTEVLGLVKAQQVKNAVIVPVGAKGGFVCKKSPDPRDREAWMAEGVACYQTFIRSLLDVTDNLINQQLVPPAQVVRHDEDDPYLVVAADKGTATFSDLANAISAEYNFWLGDAFASGGSAGYDHKKMGITARGAWVSVQRHFREMGIDVQRQSVSVLGIGDMNGDVFGNGLLCSDQLQLVAAFNHKHIFIDPQPDPAISYAERQRLFALPRSGWEDYRPELISEGGGVFLRDAKSITITPQMQARFGLSAARMAPNELIHALLQSPVDLIWNGGIGTYVKGRHETHAEVGDKANDSLRINGDQLRCKVVGEGGNLGWTQQGRIEAAQVGVRVNTDFIDNAGGVNCSDHEVNLKILLQQVMQAGDLTLKQRDQLLDQMTDEVAELVLRDNYSQAQALAIAELDSRHNLGHYRRLMNRLEEEGKLNRALEFLPSEAQLQDREAEQLGLTRPELAVLLAYAKADIKNALLASEVPEDPWLGQALERAFPKVILERYAEPLQQHPLKRELIATMLVNELVDHMGITFVHRLQDTAGMSVPDIVRGYAVSRDVFGVVGLWNAIEALDHQLDAQRQLQLMHDLTRMMRRATRWFVRQRFVGLTAREAVDYFAPKVQLITEQLAERLSGEELTLWAERRDQLLEEGLKQEVAERLAGIPQLYSGLNIIQAERETGLNLAQVMAAYYQVGSVLHLPWLKQQIADLAVKDAWEAMAREAYRDELDDRHRHLALSVLSLDDAASQLEERLAQWQQHYAVQVERWMNLLHEVRAGSHVGYPLFAVALRQLAILSATDLEG</sequence>
<dbReference type="EC" id="1.4.1.2" evidence="8"/>
<dbReference type="Pfam" id="PF21077">
    <property type="entry name" value="GDH_ACT3"/>
    <property type="match status" value="1"/>
</dbReference>
<dbReference type="Pfam" id="PF21074">
    <property type="entry name" value="GDH_C"/>
    <property type="match status" value="1"/>
</dbReference>
<dbReference type="SUPFAM" id="SSF51735">
    <property type="entry name" value="NAD(P)-binding Rossmann-fold domains"/>
    <property type="match status" value="1"/>
</dbReference>